<reference evidence="2 3" key="1">
    <citation type="submission" date="2016-01" db="EMBL/GenBank/DDBJ databases">
        <authorList>
            <person name="Manzoor S."/>
        </authorList>
    </citation>
    <scope>NUCLEOTIDE SEQUENCE [LARGE SCALE GENOMIC DNA]</scope>
    <source>
        <strain evidence="2">Methanoculleus sp MAB1</strain>
    </source>
</reference>
<evidence type="ECO:0000313" key="3">
    <source>
        <dbReference type="Proteomes" id="UP000069850"/>
    </source>
</evidence>
<evidence type="ECO:0000313" key="2">
    <source>
        <dbReference type="EMBL" id="CVK31354.1"/>
    </source>
</evidence>
<dbReference type="AlphaFoldDB" id="A0A0X3BID6"/>
<dbReference type="KEGG" id="mema:MMAB1_0137"/>
<dbReference type="GeneID" id="43321659"/>
<keyword evidence="1" id="KW-1133">Transmembrane helix</keyword>
<sequence length="47" mass="5144">MFTSGFGSLFQIANAVWALALFLAGMQVVFSGIFTSMVLLNRGEERD</sequence>
<name>A0A0X3BID6_9EURY</name>
<feature type="transmembrane region" description="Helical" evidence="1">
    <location>
        <begin position="15"/>
        <end position="40"/>
    </location>
</feature>
<protein>
    <submittedName>
        <fullName evidence="2">Glycosyl transferase family protein</fullName>
    </submittedName>
</protein>
<keyword evidence="2" id="KW-0808">Transferase</keyword>
<organism evidence="2 3">
    <name type="scientific">Methanoculleus bourgensis</name>
    <dbReference type="NCBI Taxonomy" id="83986"/>
    <lineage>
        <taxon>Archaea</taxon>
        <taxon>Methanobacteriati</taxon>
        <taxon>Methanobacteriota</taxon>
        <taxon>Stenosarchaea group</taxon>
        <taxon>Methanomicrobia</taxon>
        <taxon>Methanomicrobiales</taxon>
        <taxon>Methanomicrobiaceae</taxon>
        <taxon>Methanoculleus</taxon>
    </lineage>
</organism>
<gene>
    <name evidence="2" type="ORF">MMAB1_0137</name>
</gene>
<keyword evidence="1" id="KW-0812">Transmembrane</keyword>
<evidence type="ECO:0000256" key="1">
    <source>
        <dbReference type="SAM" id="Phobius"/>
    </source>
</evidence>
<dbReference type="EMBL" id="LT158599">
    <property type="protein sequence ID" value="CVK31354.1"/>
    <property type="molecule type" value="Genomic_DNA"/>
</dbReference>
<dbReference type="GO" id="GO:0016740">
    <property type="term" value="F:transferase activity"/>
    <property type="evidence" value="ECO:0007669"/>
    <property type="project" value="UniProtKB-KW"/>
</dbReference>
<dbReference type="OrthoDB" id="147253at2157"/>
<accession>A0A0X3BID6</accession>
<dbReference type="RefSeq" id="WP_179965933.1">
    <property type="nucleotide sequence ID" value="NZ_LT158599.1"/>
</dbReference>
<dbReference type="Proteomes" id="UP000069850">
    <property type="component" value="Chromosome 1"/>
</dbReference>
<proteinExistence type="predicted"/>
<keyword evidence="1" id="KW-0472">Membrane</keyword>